<dbReference type="EMBL" id="BAAAVA010000002">
    <property type="protein sequence ID" value="GAA2908334.1"/>
    <property type="molecule type" value="Genomic_DNA"/>
</dbReference>
<organism evidence="1 2">
    <name type="scientific">Streptomyces erythrogriseus</name>
    <dbReference type="NCBI Taxonomy" id="284027"/>
    <lineage>
        <taxon>Bacteria</taxon>
        <taxon>Bacillati</taxon>
        <taxon>Actinomycetota</taxon>
        <taxon>Actinomycetes</taxon>
        <taxon>Kitasatosporales</taxon>
        <taxon>Streptomycetaceae</taxon>
        <taxon>Streptomyces</taxon>
        <taxon>Streptomyces griseoincarnatus group</taxon>
    </lineage>
</organism>
<protein>
    <submittedName>
        <fullName evidence="1">Uncharacterized protein</fullName>
    </submittedName>
</protein>
<evidence type="ECO:0000313" key="1">
    <source>
        <dbReference type="EMBL" id="GAA2908334.1"/>
    </source>
</evidence>
<evidence type="ECO:0000313" key="2">
    <source>
        <dbReference type="Proteomes" id="UP001501423"/>
    </source>
</evidence>
<gene>
    <name evidence="1" type="ORF">GCM10010478_03660</name>
</gene>
<sequence length="206" mass="23008">MGEKVVHVLSEFELTRGSSRVTRPGTTPSGEPSVASAVEWELHLPGRPTLRIHDSHWRNGERDLVVHKPPVMPEMPSALSNLHGRLRSGIAPTPGRDELRVMVYPTYVDTQGRPRINKSLTTEALADRVGLFALRELTAREDVTLEPAHDRPDLPLVDLDDPQDEKPLQHALFFPVEDEETPVLGFVHFRVVPVLRHIGWLSPDGG</sequence>
<reference evidence="1 2" key="1">
    <citation type="journal article" date="2019" name="Int. J. Syst. Evol. Microbiol.">
        <title>The Global Catalogue of Microorganisms (GCM) 10K type strain sequencing project: providing services to taxonomists for standard genome sequencing and annotation.</title>
        <authorList>
            <consortium name="The Broad Institute Genomics Platform"/>
            <consortium name="The Broad Institute Genome Sequencing Center for Infectious Disease"/>
            <person name="Wu L."/>
            <person name="Ma J."/>
        </authorList>
    </citation>
    <scope>NUCLEOTIDE SEQUENCE [LARGE SCALE GENOMIC DNA]</scope>
    <source>
        <strain evidence="1 2">JCM 9650</strain>
    </source>
</reference>
<accession>A0ABN3WBG0</accession>
<name>A0ABN3WBG0_9ACTN</name>
<proteinExistence type="predicted"/>
<dbReference type="Proteomes" id="UP001501423">
    <property type="component" value="Unassembled WGS sequence"/>
</dbReference>
<comment type="caution">
    <text evidence="1">The sequence shown here is derived from an EMBL/GenBank/DDBJ whole genome shotgun (WGS) entry which is preliminary data.</text>
</comment>
<keyword evidence="2" id="KW-1185">Reference proteome</keyword>